<dbReference type="Pfam" id="PF02466">
    <property type="entry name" value="Tim17"/>
    <property type="match status" value="1"/>
</dbReference>
<dbReference type="OrthoDB" id="1913277at2759"/>
<reference evidence="10" key="2">
    <citation type="submission" date="2012-11" db="EMBL/GenBank/DDBJ databases">
        <authorList>
            <person name="Kuo A."/>
            <person name="Curtis B.A."/>
            <person name="Tanifuji G."/>
            <person name="Burki F."/>
            <person name="Gruber A."/>
            <person name="Irimia M."/>
            <person name="Maruyama S."/>
            <person name="Arias M.C."/>
            <person name="Ball S.G."/>
            <person name="Gile G.H."/>
            <person name="Hirakawa Y."/>
            <person name="Hopkins J.F."/>
            <person name="Rensing S.A."/>
            <person name="Schmutz J."/>
            <person name="Symeonidi A."/>
            <person name="Elias M."/>
            <person name="Eveleigh R.J."/>
            <person name="Herman E.K."/>
            <person name="Klute M.J."/>
            <person name="Nakayama T."/>
            <person name="Obornik M."/>
            <person name="Reyes-Prieto A."/>
            <person name="Armbrust E.V."/>
            <person name="Aves S.J."/>
            <person name="Beiko R.G."/>
            <person name="Coutinho P."/>
            <person name="Dacks J.B."/>
            <person name="Durnford D.G."/>
            <person name="Fast N.M."/>
            <person name="Green B.R."/>
            <person name="Grisdale C."/>
            <person name="Hempe F."/>
            <person name="Henrissat B."/>
            <person name="Hoppner M.P."/>
            <person name="Ishida K.-I."/>
            <person name="Kim E."/>
            <person name="Koreny L."/>
            <person name="Kroth P.G."/>
            <person name="Liu Y."/>
            <person name="Malik S.-B."/>
            <person name="Maier U.G."/>
            <person name="McRose D."/>
            <person name="Mock T."/>
            <person name="Neilson J.A."/>
            <person name="Onodera N.T."/>
            <person name="Poole A.M."/>
            <person name="Pritham E.J."/>
            <person name="Richards T.A."/>
            <person name="Rocap G."/>
            <person name="Roy S.W."/>
            <person name="Sarai C."/>
            <person name="Schaack S."/>
            <person name="Shirato S."/>
            <person name="Slamovits C.H."/>
            <person name="Spencer D.F."/>
            <person name="Suzuki S."/>
            <person name="Worden A.Z."/>
            <person name="Zauner S."/>
            <person name="Barry K."/>
            <person name="Bell C."/>
            <person name="Bharti A.K."/>
            <person name="Crow J.A."/>
            <person name="Grimwood J."/>
            <person name="Kramer R."/>
            <person name="Lindquist E."/>
            <person name="Lucas S."/>
            <person name="Salamov A."/>
            <person name="McFadden G.I."/>
            <person name="Lane C.E."/>
            <person name="Keeling P.J."/>
            <person name="Gray M.W."/>
            <person name="Grigoriev I.V."/>
            <person name="Archibald J.M."/>
        </authorList>
    </citation>
    <scope>NUCLEOTIDE SEQUENCE</scope>
    <source>
        <strain evidence="10">CCMP2712</strain>
    </source>
</reference>
<dbReference type="PaxDb" id="55529-EKX41990"/>
<sequence>MTEPSNFEKISGATASGGMIGLMVGTVNAILGERQAGTGKIAISPKMLSNMVTSTVTVAAVGGVYTATAAASESVRGKDDLLNHVIGACAASGVVGARFGSVRMAMIACPLFAFSTAVVGLCNNGSLFPPRNVVATKHPLHLHQYDVDNSAAH</sequence>
<feature type="transmembrane region" description="Helical" evidence="7">
    <location>
        <begin position="81"/>
        <end position="99"/>
    </location>
</feature>
<protein>
    <submittedName>
        <fullName evidence="8 9">Uncharacterized protein</fullName>
    </submittedName>
</protein>
<feature type="transmembrane region" description="Helical" evidence="7">
    <location>
        <begin position="12"/>
        <end position="31"/>
    </location>
</feature>
<evidence type="ECO:0000256" key="3">
    <source>
        <dbReference type="ARBA" id="ARBA00022792"/>
    </source>
</evidence>
<keyword evidence="6 7" id="KW-0472">Membrane</keyword>
<dbReference type="AlphaFoldDB" id="L1J1M8"/>
<proteinExistence type="predicted"/>
<accession>L1J1M8</accession>
<evidence type="ECO:0000256" key="2">
    <source>
        <dbReference type="ARBA" id="ARBA00022692"/>
    </source>
</evidence>
<keyword evidence="2 7" id="KW-0812">Transmembrane</keyword>
<dbReference type="EMBL" id="JH993019">
    <property type="protein sequence ID" value="EKX41990.1"/>
    <property type="molecule type" value="Genomic_DNA"/>
</dbReference>
<evidence type="ECO:0000256" key="6">
    <source>
        <dbReference type="ARBA" id="ARBA00023136"/>
    </source>
</evidence>
<dbReference type="HOGENOM" id="CLU_1716737_0_0_1"/>
<dbReference type="KEGG" id="gtt:GUITHDRAFT_111845"/>
<evidence type="ECO:0000256" key="7">
    <source>
        <dbReference type="SAM" id="Phobius"/>
    </source>
</evidence>
<reference evidence="8 10" key="1">
    <citation type="journal article" date="2012" name="Nature">
        <title>Algal genomes reveal evolutionary mosaicism and the fate of nucleomorphs.</title>
        <authorList>
            <consortium name="DOE Joint Genome Institute"/>
            <person name="Curtis B.A."/>
            <person name="Tanifuji G."/>
            <person name="Burki F."/>
            <person name="Gruber A."/>
            <person name="Irimia M."/>
            <person name="Maruyama S."/>
            <person name="Arias M.C."/>
            <person name="Ball S.G."/>
            <person name="Gile G.H."/>
            <person name="Hirakawa Y."/>
            <person name="Hopkins J.F."/>
            <person name="Kuo A."/>
            <person name="Rensing S.A."/>
            <person name="Schmutz J."/>
            <person name="Symeonidi A."/>
            <person name="Elias M."/>
            <person name="Eveleigh R.J."/>
            <person name="Herman E.K."/>
            <person name="Klute M.J."/>
            <person name="Nakayama T."/>
            <person name="Obornik M."/>
            <person name="Reyes-Prieto A."/>
            <person name="Armbrust E.V."/>
            <person name="Aves S.J."/>
            <person name="Beiko R.G."/>
            <person name="Coutinho P."/>
            <person name="Dacks J.B."/>
            <person name="Durnford D.G."/>
            <person name="Fast N.M."/>
            <person name="Green B.R."/>
            <person name="Grisdale C.J."/>
            <person name="Hempel F."/>
            <person name="Henrissat B."/>
            <person name="Hoppner M.P."/>
            <person name="Ishida K."/>
            <person name="Kim E."/>
            <person name="Koreny L."/>
            <person name="Kroth P.G."/>
            <person name="Liu Y."/>
            <person name="Malik S.B."/>
            <person name="Maier U.G."/>
            <person name="McRose D."/>
            <person name="Mock T."/>
            <person name="Neilson J.A."/>
            <person name="Onodera N.T."/>
            <person name="Poole A.M."/>
            <person name="Pritham E.J."/>
            <person name="Richards T.A."/>
            <person name="Rocap G."/>
            <person name="Roy S.W."/>
            <person name="Sarai C."/>
            <person name="Schaack S."/>
            <person name="Shirato S."/>
            <person name="Slamovits C.H."/>
            <person name="Spencer D.F."/>
            <person name="Suzuki S."/>
            <person name="Worden A.Z."/>
            <person name="Zauner S."/>
            <person name="Barry K."/>
            <person name="Bell C."/>
            <person name="Bharti A.K."/>
            <person name="Crow J.A."/>
            <person name="Grimwood J."/>
            <person name="Kramer R."/>
            <person name="Lindquist E."/>
            <person name="Lucas S."/>
            <person name="Salamov A."/>
            <person name="McFadden G.I."/>
            <person name="Lane C.E."/>
            <person name="Keeling P.J."/>
            <person name="Gray M.W."/>
            <person name="Grigoriev I.V."/>
            <person name="Archibald J.M."/>
        </authorList>
    </citation>
    <scope>NUCLEOTIDE SEQUENCE</scope>
    <source>
        <strain evidence="8 10">CCMP2712</strain>
    </source>
</reference>
<keyword evidence="4 7" id="KW-1133">Transmembrane helix</keyword>
<keyword evidence="3" id="KW-0999">Mitochondrion inner membrane</keyword>
<dbReference type="InterPro" id="IPR039205">
    <property type="entry name" value="NDUFA11"/>
</dbReference>
<reference evidence="9" key="3">
    <citation type="submission" date="2015-06" db="UniProtKB">
        <authorList>
            <consortium name="EnsemblProtists"/>
        </authorList>
    </citation>
    <scope>IDENTIFICATION</scope>
</reference>
<feature type="transmembrane region" description="Helical" evidence="7">
    <location>
        <begin position="51"/>
        <end position="69"/>
    </location>
</feature>
<name>L1J1M8_GUITC</name>
<dbReference type="GO" id="GO:0005743">
    <property type="term" value="C:mitochondrial inner membrane"/>
    <property type="evidence" value="ECO:0007669"/>
    <property type="project" value="UniProtKB-SubCell"/>
</dbReference>
<evidence type="ECO:0000256" key="4">
    <source>
        <dbReference type="ARBA" id="ARBA00022989"/>
    </source>
</evidence>
<evidence type="ECO:0000313" key="8">
    <source>
        <dbReference type="EMBL" id="EKX41990.1"/>
    </source>
</evidence>
<evidence type="ECO:0000256" key="5">
    <source>
        <dbReference type="ARBA" id="ARBA00023128"/>
    </source>
</evidence>
<evidence type="ECO:0000256" key="1">
    <source>
        <dbReference type="ARBA" id="ARBA00004448"/>
    </source>
</evidence>
<dbReference type="GO" id="GO:0045271">
    <property type="term" value="C:respiratory chain complex I"/>
    <property type="evidence" value="ECO:0007669"/>
    <property type="project" value="InterPro"/>
</dbReference>
<organism evidence="8">
    <name type="scientific">Guillardia theta (strain CCMP2712)</name>
    <name type="common">Cryptophyte</name>
    <dbReference type="NCBI Taxonomy" id="905079"/>
    <lineage>
        <taxon>Eukaryota</taxon>
        <taxon>Cryptophyceae</taxon>
        <taxon>Pyrenomonadales</taxon>
        <taxon>Geminigeraceae</taxon>
        <taxon>Guillardia</taxon>
    </lineage>
</organism>
<keyword evidence="5" id="KW-0496">Mitochondrion</keyword>
<dbReference type="RefSeq" id="XP_005828970.1">
    <property type="nucleotide sequence ID" value="XM_005828913.1"/>
</dbReference>
<comment type="subcellular location">
    <subcellularLocation>
        <location evidence="1">Mitochondrion inner membrane</location>
        <topology evidence="1">Multi-pass membrane protein</topology>
    </subcellularLocation>
</comment>
<dbReference type="PANTHER" id="PTHR21382">
    <property type="entry name" value="NADH-UBIQUINONE OXIDOREDUCTASE SUBUNIT"/>
    <property type="match status" value="1"/>
</dbReference>
<gene>
    <name evidence="8" type="ORF">GUITHDRAFT_111845</name>
</gene>
<dbReference type="GO" id="GO:0006120">
    <property type="term" value="P:mitochondrial electron transport, NADH to ubiquinone"/>
    <property type="evidence" value="ECO:0007669"/>
    <property type="project" value="InterPro"/>
</dbReference>
<dbReference type="Proteomes" id="UP000011087">
    <property type="component" value="Unassembled WGS sequence"/>
</dbReference>
<evidence type="ECO:0000313" key="9">
    <source>
        <dbReference type="EnsemblProtists" id="EKX41990"/>
    </source>
</evidence>
<evidence type="ECO:0000313" key="10">
    <source>
        <dbReference type="Proteomes" id="UP000011087"/>
    </source>
</evidence>
<dbReference type="PANTHER" id="PTHR21382:SF1">
    <property type="entry name" value="NADH DEHYDROGENASE [UBIQUINONE] 1 ALPHA SUBCOMPLEX SUBUNIT 11"/>
    <property type="match status" value="1"/>
</dbReference>
<dbReference type="EnsemblProtists" id="EKX41990">
    <property type="protein sequence ID" value="EKX41990"/>
    <property type="gene ID" value="GUITHDRAFT_111845"/>
</dbReference>
<dbReference type="GeneID" id="17298680"/>
<keyword evidence="10" id="KW-1185">Reference proteome</keyword>
<feature type="transmembrane region" description="Helical" evidence="7">
    <location>
        <begin position="105"/>
        <end position="122"/>
    </location>
</feature>